<dbReference type="Gene3D" id="2.30.40.10">
    <property type="entry name" value="Urease, subunit C, domain 1"/>
    <property type="match status" value="1"/>
</dbReference>
<keyword evidence="2" id="KW-0378">Hydrolase</keyword>
<dbReference type="Pfam" id="PF07969">
    <property type="entry name" value="Amidohydro_3"/>
    <property type="match status" value="1"/>
</dbReference>
<dbReference type="Gene3D" id="3.20.20.140">
    <property type="entry name" value="Metal-dependent hydrolases"/>
    <property type="match status" value="1"/>
</dbReference>
<dbReference type="EMBL" id="JAUTWS010000001">
    <property type="protein sequence ID" value="MDO9706954.1"/>
    <property type="molecule type" value="Genomic_DNA"/>
</dbReference>
<dbReference type="NCBIfam" id="NF005759">
    <property type="entry name" value="PRK07583.1"/>
    <property type="match status" value="1"/>
</dbReference>
<organism evidence="2 3">
    <name type="scientific">Paracraurococcus lichenis</name>
    <dbReference type="NCBI Taxonomy" id="3064888"/>
    <lineage>
        <taxon>Bacteria</taxon>
        <taxon>Pseudomonadati</taxon>
        <taxon>Pseudomonadota</taxon>
        <taxon>Alphaproteobacteria</taxon>
        <taxon>Acetobacterales</taxon>
        <taxon>Roseomonadaceae</taxon>
        <taxon>Paracraurococcus</taxon>
    </lineage>
</organism>
<proteinExistence type="predicted"/>
<dbReference type="PANTHER" id="PTHR32027">
    <property type="entry name" value="CYTOSINE DEAMINASE"/>
    <property type="match status" value="1"/>
</dbReference>
<keyword evidence="3" id="KW-1185">Reference proteome</keyword>
<dbReference type="Proteomes" id="UP001243009">
    <property type="component" value="Unassembled WGS sequence"/>
</dbReference>
<dbReference type="InterPro" id="IPR011059">
    <property type="entry name" value="Metal-dep_hydrolase_composite"/>
</dbReference>
<sequence>MSAAMTRLRATIAAGGTEYWLRDARAPAALLAGEAPGPVDAQGLVRFDLKLAQGRIAAIAPLGTATEGPSLDGGQVWPGPVDGHTHLDKGHIWPRHGNPTGDFHGALTACAEDREGWTDEDIEARFEWSLRAAHAHGTVAIRTHLESFAPRDPASWRVFRRLRDRWAGRITLQASSIAPLDRFQGEDGALLADVVAESGSVLGMVTRLTGGVHDRLPDEFQPMLDHFFSLAEARGLELDIHVDESGETGARALIEIARTAIRRGFRNRIQCGHCCSLSIQPEDFARATIAACAEAGIGIIVLPMCNMYLQDRVPGRTPRWRGVTLVHELRAAGVPVSVASDNTRDPFYAYGDMDMVEVYREATRILQLDHPIGDWPRAAGATPAAAMGLTDAGWLKPAAPADLLLFRARGMTELLSRPQSDRIVLRNGRVLEAELPDWRDLDAVLGTGPG</sequence>
<evidence type="ECO:0000259" key="1">
    <source>
        <dbReference type="Pfam" id="PF07969"/>
    </source>
</evidence>
<reference evidence="2 3" key="1">
    <citation type="submission" date="2023-08" db="EMBL/GenBank/DDBJ databases">
        <title>The draft genome sequence of Paracraurococcus sp. LOR1-02.</title>
        <authorList>
            <person name="Kingkaew E."/>
            <person name="Tanasupawat S."/>
        </authorList>
    </citation>
    <scope>NUCLEOTIDE SEQUENCE [LARGE SCALE GENOMIC DNA]</scope>
    <source>
        <strain evidence="2 3">LOR1-02</strain>
    </source>
</reference>
<feature type="domain" description="Amidohydrolase 3" evidence="1">
    <location>
        <begin position="120"/>
        <end position="430"/>
    </location>
</feature>
<dbReference type="EC" id="3.5.4.1" evidence="2"/>
<dbReference type="SUPFAM" id="SSF51556">
    <property type="entry name" value="Metallo-dependent hydrolases"/>
    <property type="match status" value="1"/>
</dbReference>
<comment type="caution">
    <text evidence="2">The sequence shown here is derived from an EMBL/GenBank/DDBJ whole genome shotgun (WGS) entry which is preliminary data.</text>
</comment>
<dbReference type="InterPro" id="IPR032466">
    <property type="entry name" value="Metal_Hydrolase"/>
</dbReference>
<dbReference type="RefSeq" id="WP_305101823.1">
    <property type="nucleotide sequence ID" value="NZ_JAUTWS010000001.1"/>
</dbReference>
<evidence type="ECO:0000313" key="3">
    <source>
        <dbReference type="Proteomes" id="UP001243009"/>
    </source>
</evidence>
<name>A0ABT9DSS2_9PROT</name>
<dbReference type="InterPro" id="IPR013108">
    <property type="entry name" value="Amidohydro_3"/>
</dbReference>
<evidence type="ECO:0000313" key="2">
    <source>
        <dbReference type="EMBL" id="MDO9706954.1"/>
    </source>
</evidence>
<dbReference type="PANTHER" id="PTHR32027:SF0">
    <property type="entry name" value="CYTOSINE DEAMINASE"/>
    <property type="match status" value="1"/>
</dbReference>
<gene>
    <name evidence="2" type="ORF">Q7A36_01280</name>
</gene>
<dbReference type="InterPro" id="IPR052349">
    <property type="entry name" value="Metallo-hydrolase_Enzymes"/>
</dbReference>
<accession>A0ABT9DSS2</accession>
<dbReference type="CDD" id="cd01293">
    <property type="entry name" value="Bact_CD"/>
    <property type="match status" value="1"/>
</dbReference>
<dbReference type="GO" id="GO:0004131">
    <property type="term" value="F:cytosine deaminase activity"/>
    <property type="evidence" value="ECO:0007669"/>
    <property type="project" value="UniProtKB-EC"/>
</dbReference>
<protein>
    <submittedName>
        <fullName evidence="2">Cytosine deaminase</fullName>
        <ecNumber evidence="2">3.5.4.1</ecNumber>
    </submittedName>
</protein>